<dbReference type="PANTHER" id="PTHR42881:SF2">
    <property type="entry name" value="PROLYL ENDOPEPTIDASE"/>
    <property type="match status" value="1"/>
</dbReference>
<evidence type="ECO:0000313" key="11">
    <source>
        <dbReference type="EMBL" id="PWN33982.1"/>
    </source>
</evidence>
<comment type="subunit">
    <text evidence="3">Monomer.</text>
</comment>
<dbReference type="Proteomes" id="UP000245771">
    <property type="component" value="Unassembled WGS sequence"/>
</dbReference>
<evidence type="ECO:0000256" key="8">
    <source>
        <dbReference type="SAM" id="SignalP"/>
    </source>
</evidence>
<dbReference type="EC" id="3.4.21.-" evidence="7"/>
<feature type="chain" id="PRO_5016380822" description="Prolyl endopeptidase" evidence="8">
    <location>
        <begin position="24"/>
        <end position="778"/>
    </location>
</feature>
<name>A0A316V950_9BASI</name>
<comment type="similarity">
    <text evidence="2 7">Belongs to the peptidase S9A family.</text>
</comment>
<dbReference type="Pfam" id="PF02897">
    <property type="entry name" value="Peptidase_S9_N"/>
    <property type="match status" value="1"/>
</dbReference>
<dbReference type="InterPro" id="IPR023302">
    <property type="entry name" value="Pept_S9A_N"/>
</dbReference>
<dbReference type="InterPro" id="IPR001375">
    <property type="entry name" value="Peptidase_S9_cat"/>
</dbReference>
<evidence type="ECO:0000259" key="9">
    <source>
        <dbReference type="Pfam" id="PF00326"/>
    </source>
</evidence>
<feature type="domain" description="Peptidase S9A N-terminal" evidence="10">
    <location>
        <begin position="56"/>
        <end position="487"/>
    </location>
</feature>
<dbReference type="InterPro" id="IPR029058">
    <property type="entry name" value="AB_hydrolase_fold"/>
</dbReference>
<sequence>MRTFFLLLLACTTVASFCSITQAADAPSKPSSSGLVYPKVKRVNKQWSFRSAKANGNVTYDDPYVWLEQPPANDTAIQQFLSNQASVTESYMKRCSNLKQIQQSIQQATDYDEYDEMGLFAETSASPFYLYTLKRVGEQRPTWYKASVAEFQAGKKTNFANPPGKPFLNESLLTADGSANIVAQGVNISPDGKIFCYLVSGDNSDFATWYFRSINTPLVSAKTFPKGGEGSLPVNIPFNQQDVKWTADSKGFFYVQAQTNGDANANFMLRYHKWGTSTDKDITVVKPRPIFLQMGMSYDGRWLHLLGFIDQSFKQFAYACLLDGQPVSENMKWISISPDYDYQVYYIGTVDNTFYFQTDQGNATNGKVVKAHLDWSKARSTNTLTDIKDRLQLQEVVKERDDALIPQVNAFAYAHDKLIINYIESGKDTLYLYDLKTGKQLQHLLPTETGSFGLLRVYSESKRAVVSYSAWNTPTKIFELEYSKTTGQVQSSTVTIQNVRGSKASDFSIEQLFATSKDGTKVPYYVTQKGKGKECRPTWVHGYGAYGYKESLFFFPAFFTFLNDYNSRFVWTALRGGGDEGGKWHLDATTTHKQRTYDDWIAILEDLERRKLSCPGQLIVEGGSAGGMAALAVTNQARQGLIGVVFGIRAVTDYFLIALRSRLGQAQWSEFGNPNIPAEFDAIRAWSPLQNTVKGKQYPAMLLAAGQDDDRVSPAHSYKMIAQMQYEHPNNKHPLLLYVASGTGHTAAGTSTEGATLQAAHQFCMIEQALGIKQQAAS</sequence>
<organism evidence="11 12">
    <name type="scientific">Meira miltonrushii</name>
    <dbReference type="NCBI Taxonomy" id="1280837"/>
    <lineage>
        <taxon>Eukaryota</taxon>
        <taxon>Fungi</taxon>
        <taxon>Dikarya</taxon>
        <taxon>Basidiomycota</taxon>
        <taxon>Ustilaginomycotina</taxon>
        <taxon>Exobasidiomycetes</taxon>
        <taxon>Exobasidiales</taxon>
        <taxon>Brachybasidiaceae</taxon>
        <taxon>Meira</taxon>
    </lineage>
</organism>
<evidence type="ECO:0000256" key="2">
    <source>
        <dbReference type="ARBA" id="ARBA00005228"/>
    </source>
</evidence>
<feature type="domain" description="Peptidase S9 prolyl oligopeptidase catalytic" evidence="9">
    <location>
        <begin position="561"/>
        <end position="760"/>
    </location>
</feature>
<dbReference type="Gene3D" id="3.40.50.1820">
    <property type="entry name" value="alpha/beta hydrolase"/>
    <property type="match status" value="1"/>
</dbReference>
<evidence type="ECO:0000256" key="5">
    <source>
        <dbReference type="ARBA" id="ARBA00022801"/>
    </source>
</evidence>
<dbReference type="GO" id="GO:0070012">
    <property type="term" value="F:oligopeptidase activity"/>
    <property type="evidence" value="ECO:0007669"/>
    <property type="project" value="TreeGrafter"/>
</dbReference>
<dbReference type="Pfam" id="PF00326">
    <property type="entry name" value="Peptidase_S9"/>
    <property type="match status" value="1"/>
</dbReference>
<accession>A0A316V950</accession>
<protein>
    <recommendedName>
        <fullName evidence="7">Prolyl endopeptidase</fullName>
        <ecNumber evidence="7">3.4.21.-</ecNumber>
    </recommendedName>
</protein>
<dbReference type="PRINTS" id="PR00862">
    <property type="entry name" value="PROLIGOPTASE"/>
</dbReference>
<keyword evidence="12" id="KW-1185">Reference proteome</keyword>
<evidence type="ECO:0000256" key="6">
    <source>
        <dbReference type="ARBA" id="ARBA00022825"/>
    </source>
</evidence>
<dbReference type="InterPro" id="IPR002470">
    <property type="entry name" value="Peptidase_S9A"/>
</dbReference>
<dbReference type="GO" id="GO:0004252">
    <property type="term" value="F:serine-type endopeptidase activity"/>
    <property type="evidence" value="ECO:0007669"/>
    <property type="project" value="UniProtKB-UniRule"/>
</dbReference>
<dbReference type="GO" id="GO:0005829">
    <property type="term" value="C:cytosol"/>
    <property type="evidence" value="ECO:0007669"/>
    <property type="project" value="TreeGrafter"/>
</dbReference>
<comment type="catalytic activity">
    <reaction evidence="1">
        <text>Hydrolysis of Pro-|-Xaa &gt;&gt; Ala-|-Xaa in oligopeptides.</text>
        <dbReference type="EC" id="3.4.21.26"/>
    </reaction>
</comment>
<evidence type="ECO:0000256" key="3">
    <source>
        <dbReference type="ARBA" id="ARBA00011245"/>
    </source>
</evidence>
<dbReference type="PANTHER" id="PTHR42881">
    <property type="entry name" value="PROLYL ENDOPEPTIDASE"/>
    <property type="match status" value="1"/>
</dbReference>
<dbReference type="GeneID" id="37024464"/>
<dbReference type="InterPro" id="IPR051167">
    <property type="entry name" value="Prolyl_oligopep/macrocyclase"/>
</dbReference>
<feature type="signal peptide" evidence="8">
    <location>
        <begin position="1"/>
        <end position="23"/>
    </location>
</feature>
<dbReference type="OrthoDB" id="248387at2759"/>
<gene>
    <name evidence="11" type="ORF">FA14DRAFT_67523</name>
</gene>
<dbReference type="AlphaFoldDB" id="A0A316V950"/>
<dbReference type="InParanoid" id="A0A316V950"/>
<keyword evidence="5 7" id="KW-0378">Hydrolase</keyword>
<dbReference type="SUPFAM" id="SSF53474">
    <property type="entry name" value="alpha/beta-Hydrolases"/>
    <property type="match status" value="1"/>
</dbReference>
<evidence type="ECO:0000256" key="7">
    <source>
        <dbReference type="RuleBase" id="RU368024"/>
    </source>
</evidence>
<evidence type="ECO:0000259" key="10">
    <source>
        <dbReference type="Pfam" id="PF02897"/>
    </source>
</evidence>
<evidence type="ECO:0000256" key="4">
    <source>
        <dbReference type="ARBA" id="ARBA00022670"/>
    </source>
</evidence>
<reference evidence="11 12" key="1">
    <citation type="journal article" date="2018" name="Mol. Biol. Evol.">
        <title>Broad Genomic Sampling Reveals a Smut Pathogenic Ancestry of the Fungal Clade Ustilaginomycotina.</title>
        <authorList>
            <person name="Kijpornyongpan T."/>
            <person name="Mondo S.J."/>
            <person name="Barry K."/>
            <person name="Sandor L."/>
            <person name="Lee J."/>
            <person name="Lipzen A."/>
            <person name="Pangilinan J."/>
            <person name="LaButti K."/>
            <person name="Hainaut M."/>
            <person name="Henrissat B."/>
            <person name="Grigoriev I.V."/>
            <person name="Spatafora J.W."/>
            <person name="Aime M.C."/>
        </authorList>
    </citation>
    <scope>NUCLEOTIDE SEQUENCE [LARGE SCALE GENOMIC DNA]</scope>
    <source>
        <strain evidence="11 12">MCA 3882</strain>
    </source>
</reference>
<keyword evidence="6 7" id="KW-0720">Serine protease</keyword>
<dbReference type="EMBL" id="KZ819604">
    <property type="protein sequence ID" value="PWN33982.1"/>
    <property type="molecule type" value="Genomic_DNA"/>
</dbReference>
<evidence type="ECO:0000256" key="1">
    <source>
        <dbReference type="ARBA" id="ARBA00001070"/>
    </source>
</evidence>
<dbReference type="GO" id="GO:0006508">
    <property type="term" value="P:proteolysis"/>
    <property type="evidence" value="ECO:0007669"/>
    <property type="project" value="UniProtKB-KW"/>
</dbReference>
<dbReference type="Gene3D" id="2.130.10.120">
    <property type="entry name" value="Prolyl oligopeptidase, N-terminal domain"/>
    <property type="match status" value="1"/>
</dbReference>
<proteinExistence type="inferred from homology"/>
<keyword evidence="8" id="KW-0732">Signal</keyword>
<evidence type="ECO:0000313" key="12">
    <source>
        <dbReference type="Proteomes" id="UP000245771"/>
    </source>
</evidence>
<keyword evidence="4 7" id="KW-0645">Protease</keyword>
<dbReference type="RefSeq" id="XP_025354284.1">
    <property type="nucleotide sequence ID" value="XM_025502683.1"/>
</dbReference>
<dbReference type="SUPFAM" id="SSF50993">
    <property type="entry name" value="Peptidase/esterase 'gauge' domain"/>
    <property type="match status" value="1"/>
</dbReference>